<organism evidence="3 4">
    <name type="scientific">Candidatus Roizmanbacteria bacterium CG_4_8_14_3_um_filter_36_10</name>
    <dbReference type="NCBI Taxonomy" id="1974834"/>
    <lineage>
        <taxon>Bacteria</taxon>
        <taxon>Candidatus Roizmaniibacteriota</taxon>
    </lineage>
</organism>
<comment type="caution">
    <text evidence="3">The sequence shown here is derived from an EMBL/GenBank/DDBJ whole genome shotgun (WGS) entry which is preliminary data.</text>
</comment>
<dbReference type="Pfam" id="PF10531">
    <property type="entry name" value="SLBB"/>
    <property type="match status" value="1"/>
</dbReference>
<evidence type="ECO:0000313" key="3">
    <source>
        <dbReference type="EMBL" id="PJC82300.1"/>
    </source>
</evidence>
<dbReference type="InterPro" id="IPR019554">
    <property type="entry name" value="Soluble_ligand-bd"/>
</dbReference>
<dbReference type="GO" id="GO:0015628">
    <property type="term" value="P:protein secretion by the type II secretion system"/>
    <property type="evidence" value="ECO:0007669"/>
    <property type="project" value="TreeGrafter"/>
</dbReference>
<dbReference type="PANTHER" id="PTHR21180">
    <property type="entry name" value="ENDONUCLEASE/EXONUCLEASE/PHOSPHATASE FAMILY DOMAIN-CONTAINING PROTEIN 1"/>
    <property type="match status" value="1"/>
</dbReference>
<dbReference type="GO" id="GO:0015627">
    <property type="term" value="C:type II protein secretion system complex"/>
    <property type="evidence" value="ECO:0007669"/>
    <property type="project" value="TreeGrafter"/>
</dbReference>
<dbReference type="SUPFAM" id="SSF47781">
    <property type="entry name" value="RuvA domain 2-like"/>
    <property type="match status" value="1"/>
</dbReference>
<proteinExistence type="predicted"/>
<dbReference type="Gene3D" id="3.10.560.10">
    <property type="entry name" value="Outer membrane lipoprotein wza domain like"/>
    <property type="match status" value="1"/>
</dbReference>
<dbReference type="InterPro" id="IPR010994">
    <property type="entry name" value="RuvA_2-like"/>
</dbReference>
<sequence>MEYLMDLIKPVVKKVWKKYRIEVFLIIISLLITIISLAVFFKNSIDANNAEKETDLTMIKNNQENLMRSPEQFVEIAGAVEKPDVYPIHSGMRLKDVIKMAGGLSSEADQQFFSRNYNLSRLVLDQEKIYVPSITDINAGFFTENTRTLDYNQPQFIQQSSPNLKDDASSSEMININTATLEQLDELPGVGQVTAEKIIRGRPYNSINELPTKKIVNQSVFDKIKDLIIP</sequence>
<reference evidence="4" key="1">
    <citation type="submission" date="2017-09" db="EMBL/GenBank/DDBJ databases">
        <title>Depth-based differentiation of microbial function through sediment-hosted aquifers and enrichment of novel symbionts in the deep terrestrial subsurface.</title>
        <authorList>
            <person name="Probst A.J."/>
            <person name="Ladd B."/>
            <person name="Jarett J.K."/>
            <person name="Geller-Mcgrath D.E."/>
            <person name="Sieber C.M.K."/>
            <person name="Emerson J.B."/>
            <person name="Anantharaman K."/>
            <person name="Thomas B.C."/>
            <person name="Malmstrom R."/>
            <person name="Stieglmeier M."/>
            <person name="Klingl A."/>
            <person name="Woyke T."/>
            <person name="Ryan C.M."/>
            <person name="Banfield J.F."/>
        </authorList>
    </citation>
    <scope>NUCLEOTIDE SEQUENCE [LARGE SCALE GENOMIC DNA]</scope>
</reference>
<dbReference type="EMBL" id="PFQK01000006">
    <property type="protein sequence ID" value="PJC82300.1"/>
    <property type="molecule type" value="Genomic_DNA"/>
</dbReference>
<evidence type="ECO:0000256" key="1">
    <source>
        <dbReference type="SAM" id="Phobius"/>
    </source>
</evidence>
<evidence type="ECO:0000259" key="2">
    <source>
        <dbReference type="Pfam" id="PF10531"/>
    </source>
</evidence>
<dbReference type="Gene3D" id="1.10.150.320">
    <property type="entry name" value="Photosystem II 12 kDa extrinsic protein"/>
    <property type="match status" value="1"/>
</dbReference>
<keyword evidence="1" id="KW-0812">Transmembrane</keyword>
<protein>
    <recommendedName>
        <fullName evidence="2">Soluble ligand binding domain-containing protein</fullName>
    </recommendedName>
</protein>
<dbReference type="Pfam" id="PF12836">
    <property type="entry name" value="HHH_3"/>
    <property type="match status" value="1"/>
</dbReference>
<feature type="transmembrane region" description="Helical" evidence="1">
    <location>
        <begin position="21"/>
        <end position="41"/>
    </location>
</feature>
<keyword evidence="1" id="KW-1133">Transmembrane helix</keyword>
<dbReference type="Proteomes" id="UP000229370">
    <property type="component" value="Unassembled WGS sequence"/>
</dbReference>
<dbReference type="AlphaFoldDB" id="A0A2M8GP21"/>
<gene>
    <name evidence="3" type="ORF">CO007_00185</name>
</gene>
<feature type="domain" description="Soluble ligand binding" evidence="2">
    <location>
        <begin position="74"/>
        <end position="110"/>
    </location>
</feature>
<keyword evidence="1" id="KW-0472">Membrane</keyword>
<accession>A0A2M8GP21</accession>
<evidence type="ECO:0000313" key="4">
    <source>
        <dbReference type="Proteomes" id="UP000229370"/>
    </source>
</evidence>
<dbReference type="PANTHER" id="PTHR21180:SF32">
    <property type="entry name" value="ENDONUCLEASE_EXONUCLEASE_PHOSPHATASE FAMILY DOMAIN-CONTAINING PROTEIN 1"/>
    <property type="match status" value="1"/>
</dbReference>
<name>A0A2M8GP21_9BACT</name>
<dbReference type="InterPro" id="IPR051675">
    <property type="entry name" value="Endo/Exo/Phosphatase_dom_1"/>
</dbReference>